<protein>
    <submittedName>
        <fullName evidence="1">Uncharacterized protein</fullName>
    </submittedName>
</protein>
<gene>
    <name evidence="1" type="ORF">J2Z18_001588</name>
</gene>
<accession>A0ABS4F8E3</accession>
<evidence type="ECO:0000313" key="2">
    <source>
        <dbReference type="Proteomes" id="UP000706926"/>
    </source>
</evidence>
<reference evidence="1 2" key="1">
    <citation type="submission" date="2021-03" db="EMBL/GenBank/DDBJ databases">
        <title>Genomic Encyclopedia of Type Strains, Phase IV (KMG-IV): sequencing the most valuable type-strain genomes for metagenomic binning, comparative biology and taxonomic classification.</title>
        <authorList>
            <person name="Goeker M."/>
        </authorList>
    </citation>
    <scope>NUCLEOTIDE SEQUENCE [LARGE SCALE GENOMIC DNA]</scope>
    <source>
        <strain evidence="1 2">DSM 15596</strain>
    </source>
</reference>
<organism evidence="1 2">
    <name type="scientific">Paenibacillus lactis</name>
    <dbReference type="NCBI Taxonomy" id="228574"/>
    <lineage>
        <taxon>Bacteria</taxon>
        <taxon>Bacillati</taxon>
        <taxon>Bacillota</taxon>
        <taxon>Bacilli</taxon>
        <taxon>Bacillales</taxon>
        <taxon>Paenibacillaceae</taxon>
        <taxon>Paenibacillus</taxon>
    </lineage>
</organism>
<sequence length="29" mass="3664">MTVRERAAIYAMISMRVEKEKRERIRKRR</sequence>
<keyword evidence="2" id="KW-1185">Reference proteome</keyword>
<name>A0ABS4F8E3_9BACL</name>
<dbReference type="EMBL" id="JAGGKI010000003">
    <property type="protein sequence ID" value="MBP1892512.1"/>
    <property type="molecule type" value="Genomic_DNA"/>
</dbReference>
<comment type="caution">
    <text evidence="1">The sequence shown here is derived from an EMBL/GenBank/DDBJ whole genome shotgun (WGS) entry which is preliminary data.</text>
</comment>
<evidence type="ECO:0000313" key="1">
    <source>
        <dbReference type="EMBL" id="MBP1892512.1"/>
    </source>
</evidence>
<dbReference type="Proteomes" id="UP000706926">
    <property type="component" value="Unassembled WGS sequence"/>
</dbReference>
<proteinExistence type="predicted"/>